<dbReference type="AlphaFoldDB" id="A0A1F6N9K6"/>
<name>A0A1F6N9K6_9BACT</name>
<dbReference type="Pfam" id="PF22725">
    <property type="entry name" value="GFO_IDH_MocA_C3"/>
    <property type="match status" value="1"/>
</dbReference>
<dbReference type="SUPFAM" id="SSF51735">
    <property type="entry name" value="NAD(P)-binding Rossmann-fold domains"/>
    <property type="match status" value="1"/>
</dbReference>
<dbReference type="STRING" id="1798689.A3I29_04055"/>
<evidence type="ECO:0008006" key="5">
    <source>
        <dbReference type="Google" id="ProtNLM"/>
    </source>
</evidence>
<dbReference type="InterPro" id="IPR055170">
    <property type="entry name" value="GFO_IDH_MocA-like_dom"/>
</dbReference>
<dbReference type="InterPro" id="IPR051450">
    <property type="entry name" value="Gfo/Idh/MocA_Oxidoreductases"/>
</dbReference>
<dbReference type="Gene3D" id="3.30.360.10">
    <property type="entry name" value="Dihydrodipicolinate Reductase, domain 2"/>
    <property type="match status" value="1"/>
</dbReference>
<evidence type="ECO:0000313" key="4">
    <source>
        <dbReference type="Proteomes" id="UP000178726"/>
    </source>
</evidence>
<evidence type="ECO:0000313" key="3">
    <source>
        <dbReference type="EMBL" id="OGH80587.1"/>
    </source>
</evidence>
<protein>
    <recommendedName>
        <fullName evidence="5">Gfo/Idh/MocA-like oxidoreductase N-terminal domain-containing protein</fullName>
    </recommendedName>
</protein>
<organism evidence="3 4">
    <name type="scientific">Candidatus Magasanikbacteria bacterium RIFCSPLOWO2_02_FULL_44_11</name>
    <dbReference type="NCBI Taxonomy" id="1798689"/>
    <lineage>
        <taxon>Bacteria</taxon>
        <taxon>Candidatus Magasanikiibacteriota</taxon>
    </lineage>
</organism>
<dbReference type="InterPro" id="IPR000683">
    <property type="entry name" value="Gfo/Idh/MocA-like_OxRdtase_N"/>
</dbReference>
<dbReference type="Proteomes" id="UP000178726">
    <property type="component" value="Unassembled WGS sequence"/>
</dbReference>
<dbReference type="InterPro" id="IPR036291">
    <property type="entry name" value="NAD(P)-bd_dom_sf"/>
</dbReference>
<evidence type="ECO:0000259" key="1">
    <source>
        <dbReference type="Pfam" id="PF01408"/>
    </source>
</evidence>
<accession>A0A1F6N9K6</accession>
<feature type="domain" description="Gfo/Idh/MocA-like oxidoreductase N-terminal" evidence="1">
    <location>
        <begin position="4"/>
        <end position="124"/>
    </location>
</feature>
<reference evidence="3 4" key="1">
    <citation type="journal article" date="2016" name="Nat. Commun.">
        <title>Thousands of microbial genomes shed light on interconnected biogeochemical processes in an aquifer system.</title>
        <authorList>
            <person name="Anantharaman K."/>
            <person name="Brown C.T."/>
            <person name="Hug L.A."/>
            <person name="Sharon I."/>
            <person name="Castelle C.J."/>
            <person name="Probst A.J."/>
            <person name="Thomas B.C."/>
            <person name="Singh A."/>
            <person name="Wilkins M.J."/>
            <person name="Karaoz U."/>
            <person name="Brodie E.L."/>
            <person name="Williams K.H."/>
            <person name="Hubbard S.S."/>
            <person name="Banfield J.F."/>
        </authorList>
    </citation>
    <scope>NUCLEOTIDE SEQUENCE [LARGE SCALE GENOMIC DNA]</scope>
</reference>
<dbReference type="SUPFAM" id="SSF55347">
    <property type="entry name" value="Glyceraldehyde-3-phosphate dehydrogenase-like, C-terminal domain"/>
    <property type="match status" value="1"/>
</dbReference>
<dbReference type="PANTHER" id="PTHR43377">
    <property type="entry name" value="BILIVERDIN REDUCTASE A"/>
    <property type="match status" value="1"/>
</dbReference>
<dbReference type="Pfam" id="PF01408">
    <property type="entry name" value="GFO_IDH_MocA"/>
    <property type="match status" value="1"/>
</dbReference>
<dbReference type="Gene3D" id="3.40.50.720">
    <property type="entry name" value="NAD(P)-binding Rossmann-like Domain"/>
    <property type="match status" value="1"/>
</dbReference>
<evidence type="ECO:0000259" key="2">
    <source>
        <dbReference type="Pfam" id="PF22725"/>
    </source>
</evidence>
<comment type="caution">
    <text evidence="3">The sequence shown here is derived from an EMBL/GenBank/DDBJ whole genome shotgun (WGS) entry which is preliminary data.</text>
</comment>
<sequence>MQKLRFGLIGFGHFGRHYARLLQNMPGVELVTIANTSVEMFAVNGKDLPDHIKKTTNTQEIFNDATIDCVVIAAPPSTHKDLIAAAIEAGKHVLVEKPMVTSMVEAKAVEKVMKKKKNKVFMVGFQYIYNDHVRYLKEHLGDLGEVKYVLGEHLYCGPFRSDIGSFMDAGIHDCAILEYLFSPGKITKVIGASSSLKKSKKDDFTAVTVTFQSGLAAHILTSWYWPEKVRKVTLVGDKGMALFNDRDETKLKWIKNSYPEWDRKKSSMFLHGMIEQPAVVPVSAQEPLLNELKHFIECVNTDSKPLTNIEFGSKVTRMMEEISGRLSKL</sequence>
<dbReference type="EMBL" id="MFQK01000039">
    <property type="protein sequence ID" value="OGH80587.1"/>
    <property type="molecule type" value="Genomic_DNA"/>
</dbReference>
<proteinExistence type="predicted"/>
<feature type="domain" description="GFO/IDH/MocA-like oxidoreductase" evidence="2">
    <location>
        <begin position="141"/>
        <end position="241"/>
    </location>
</feature>
<dbReference type="GO" id="GO:0000166">
    <property type="term" value="F:nucleotide binding"/>
    <property type="evidence" value="ECO:0007669"/>
    <property type="project" value="InterPro"/>
</dbReference>
<dbReference type="PANTHER" id="PTHR43377:SF6">
    <property type="entry name" value="GFO_IDH_MOCA-LIKE OXIDOREDUCTASE N-TERMINAL DOMAIN-CONTAINING PROTEIN"/>
    <property type="match status" value="1"/>
</dbReference>
<gene>
    <name evidence="3" type="ORF">A3I29_04055</name>
</gene>